<dbReference type="InterPro" id="IPR038261">
    <property type="entry name" value="GPP34-like_sf"/>
</dbReference>
<proteinExistence type="predicted"/>
<evidence type="ECO:0000313" key="2">
    <source>
        <dbReference type="Proteomes" id="UP001163046"/>
    </source>
</evidence>
<accession>A0A9W9ZHM0</accession>
<protein>
    <submittedName>
        <fullName evidence="1">Uncharacterized protein</fullName>
    </submittedName>
</protein>
<comment type="caution">
    <text evidence="1">The sequence shown here is derived from an EMBL/GenBank/DDBJ whole genome shotgun (WGS) entry which is preliminary data.</text>
</comment>
<dbReference type="OrthoDB" id="5961729at2759"/>
<dbReference type="Gene3D" id="1.10.3630.10">
    <property type="entry name" value="yeast vps74-n-term truncation variant domain like"/>
    <property type="match status" value="1"/>
</dbReference>
<dbReference type="EMBL" id="MU826350">
    <property type="protein sequence ID" value="KAJ7381490.1"/>
    <property type="molecule type" value="Genomic_DNA"/>
</dbReference>
<sequence>MASEWLVAAKMGELLASDRFDKDSITEKDLSLSQAFCLLWQNQDTGDVAGRQSPNAMTDTASAAVLLDLYVLEKIDLEKEIKQWMDKKRQVIMVKRKMKQREYRLSGSPQGGG</sequence>
<reference evidence="1" key="1">
    <citation type="submission" date="2023-01" db="EMBL/GenBank/DDBJ databases">
        <title>Genome assembly of the deep-sea coral Lophelia pertusa.</title>
        <authorList>
            <person name="Herrera S."/>
            <person name="Cordes E."/>
        </authorList>
    </citation>
    <scope>NUCLEOTIDE SEQUENCE</scope>
    <source>
        <strain evidence="1">USNM1676648</strain>
        <tissue evidence="1">Polyp</tissue>
    </source>
</reference>
<name>A0A9W9ZHM0_9CNID</name>
<organism evidence="1 2">
    <name type="scientific">Desmophyllum pertusum</name>
    <dbReference type="NCBI Taxonomy" id="174260"/>
    <lineage>
        <taxon>Eukaryota</taxon>
        <taxon>Metazoa</taxon>
        <taxon>Cnidaria</taxon>
        <taxon>Anthozoa</taxon>
        <taxon>Hexacorallia</taxon>
        <taxon>Scleractinia</taxon>
        <taxon>Caryophylliina</taxon>
        <taxon>Caryophylliidae</taxon>
        <taxon>Desmophyllum</taxon>
    </lineage>
</organism>
<dbReference type="AlphaFoldDB" id="A0A9W9ZHM0"/>
<dbReference type="Proteomes" id="UP001163046">
    <property type="component" value="Unassembled WGS sequence"/>
</dbReference>
<keyword evidence="2" id="KW-1185">Reference proteome</keyword>
<evidence type="ECO:0000313" key="1">
    <source>
        <dbReference type="EMBL" id="KAJ7381490.1"/>
    </source>
</evidence>
<gene>
    <name evidence="1" type="ORF">OS493_001635</name>
</gene>